<comment type="pathway">
    <text evidence="2">Cofactor biosynthesis; ubiquinone biosynthesis.</text>
</comment>
<protein>
    <submittedName>
        <fullName evidence="9">UbiH/UbiF family hydroxylase</fullName>
    </submittedName>
</protein>
<dbReference type="InterPro" id="IPR036188">
    <property type="entry name" value="FAD/NAD-bd_sf"/>
</dbReference>
<organism evidence="9 10">
    <name type="scientific">Rhodocyclus tenuis</name>
    <name type="common">Rhodospirillum tenue</name>
    <dbReference type="NCBI Taxonomy" id="1066"/>
    <lineage>
        <taxon>Bacteria</taxon>
        <taxon>Pseudomonadati</taxon>
        <taxon>Pseudomonadota</taxon>
        <taxon>Betaproteobacteria</taxon>
        <taxon>Rhodocyclales</taxon>
        <taxon>Rhodocyclaceae</taxon>
        <taxon>Rhodocyclus</taxon>
    </lineage>
</organism>
<evidence type="ECO:0000259" key="8">
    <source>
        <dbReference type="Pfam" id="PF01494"/>
    </source>
</evidence>
<dbReference type="AlphaFoldDB" id="A0A6L5JXR7"/>
<keyword evidence="4" id="KW-0285">Flavoprotein</keyword>
<dbReference type="GO" id="GO:0004497">
    <property type="term" value="F:monooxygenase activity"/>
    <property type="evidence" value="ECO:0007669"/>
    <property type="project" value="UniProtKB-KW"/>
</dbReference>
<evidence type="ECO:0000256" key="7">
    <source>
        <dbReference type="ARBA" id="ARBA00023033"/>
    </source>
</evidence>
<dbReference type="SUPFAM" id="SSF51905">
    <property type="entry name" value="FAD/NAD(P)-binding domain"/>
    <property type="match status" value="1"/>
</dbReference>
<dbReference type="Proteomes" id="UP000480275">
    <property type="component" value="Unassembled WGS sequence"/>
</dbReference>
<dbReference type="PANTHER" id="PTHR43876:SF7">
    <property type="entry name" value="UBIQUINONE BIOSYNTHESIS MONOOXYGENASE COQ6, MITOCHONDRIAL"/>
    <property type="match status" value="1"/>
</dbReference>
<evidence type="ECO:0000256" key="3">
    <source>
        <dbReference type="ARBA" id="ARBA00005349"/>
    </source>
</evidence>
<dbReference type="InterPro" id="IPR002938">
    <property type="entry name" value="FAD-bd"/>
</dbReference>
<comment type="similarity">
    <text evidence="3">Belongs to the UbiH/COQ6 family.</text>
</comment>
<evidence type="ECO:0000256" key="6">
    <source>
        <dbReference type="ARBA" id="ARBA00023002"/>
    </source>
</evidence>
<dbReference type="Gene3D" id="3.50.50.60">
    <property type="entry name" value="FAD/NAD(P)-binding domain"/>
    <property type="match status" value="2"/>
</dbReference>
<evidence type="ECO:0000313" key="10">
    <source>
        <dbReference type="Proteomes" id="UP000480275"/>
    </source>
</evidence>
<proteinExistence type="inferred from homology"/>
<comment type="cofactor">
    <cofactor evidence="1">
        <name>FAD</name>
        <dbReference type="ChEBI" id="CHEBI:57692"/>
    </cofactor>
</comment>
<dbReference type="EMBL" id="WIXJ01000007">
    <property type="protein sequence ID" value="MQY52123.1"/>
    <property type="molecule type" value="Genomic_DNA"/>
</dbReference>
<dbReference type="UniPathway" id="UPA00232"/>
<dbReference type="PANTHER" id="PTHR43876">
    <property type="entry name" value="UBIQUINONE BIOSYNTHESIS MONOOXYGENASE COQ6, MITOCHONDRIAL"/>
    <property type="match status" value="1"/>
</dbReference>
<evidence type="ECO:0000256" key="2">
    <source>
        <dbReference type="ARBA" id="ARBA00004749"/>
    </source>
</evidence>
<dbReference type="GO" id="GO:0071949">
    <property type="term" value="F:FAD binding"/>
    <property type="evidence" value="ECO:0007669"/>
    <property type="project" value="InterPro"/>
</dbReference>
<gene>
    <name evidence="9" type="ORF">GHK24_10095</name>
</gene>
<evidence type="ECO:0000313" key="9">
    <source>
        <dbReference type="EMBL" id="MQY52123.1"/>
    </source>
</evidence>
<dbReference type="InterPro" id="IPR051205">
    <property type="entry name" value="UbiH/COQ6_monooxygenase"/>
</dbReference>
<comment type="caution">
    <text evidence="9">The sequence shown here is derived from an EMBL/GenBank/DDBJ whole genome shotgun (WGS) entry which is preliminary data.</text>
</comment>
<keyword evidence="7" id="KW-0503">Monooxygenase</keyword>
<sequence>MQFDVLIVGGGLAGLSLACALRDSRLKIALIEGRPATPRSSASAASADDWDARIYALSPANAAFLDRIGAWKHLERTRLARVREMEIFGDGDGRLDFSAADAGIDELCWILESSQLSGELWENVKRQANVSVFRPAHPAALHCTDEGVELTLTDGETLSARLVVGADGRDSWVRQRAGLSAEETPYGELGVVANYACERPHRSVARQWFRADGVLAWLPLPGNRISIVWSTDVAHANTLLALPDNELALRVAGAGNKVLGQLRTITSAQAFPLSLLRVPTTIAPRVALIGDAAHGVHPLSGHGINLGFQDAAVLSELLGSSASWQDIGDDRLLRRYQRARREEILLLQNVTDGLHRLFAARTPGVTTLRNAGLKLTQRTPRVKNLLMRYALGAL</sequence>
<name>A0A6L5JXR7_RHOTE</name>
<feature type="domain" description="FAD-binding" evidence="8">
    <location>
        <begin position="3"/>
        <end position="342"/>
    </location>
</feature>
<dbReference type="PRINTS" id="PR00420">
    <property type="entry name" value="RNGMNOXGNASE"/>
</dbReference>
<dbReference type="Pfam" id="PF01494">
    <property type="entry name" value="FAD_binding_3"/>
    <property type="match status" value="1"/>
</dbReference>
<dbReference type="OrthoDB" id="9769565at2"/>
<dbReference type="InterPro" id="IPR010971">
    <property type="entry name" value="UbiH/COQ6"/>
</dbReference>
<keyword evidence="5" id="KW-0274">FAD</keyword>
<reference evidence="9 10" key="1">
    <citation type="submission" date="2019-10" db="EMBL/GenBank/DDBJ databases">
        <title>Whole-genome sequence of the purple nonsulfur photosynthetic bacterium Rhodocyclus tenuis.</title>
        <authorList>
            <person name="Kyndt J.A."/>
            <person name="Meyer T.E."/>
        </authorList>
    </citation>
    <scope>NUCLEOTIDE SEQUENCE [LARGE SCALE GENOMIC DNA]</scope>
    <source>
        <strain evidence="9 10">DSM 110</strain>
    </source>
</reference>
<dbReference type="NCBIfam" id="TIGR01988">
    <property type="entry name" value="Ubi-OHases"/>
    <property type="match status" value="1"/>
</dbReference>
<accession>A0A6L5JXR7</accession>
<keyword evidence="6" id="KW-0560">Oxidoreductase</keyword>
<dbReference type="NCBIfam" id="NF005788">
    <property type="entry name" value="PRK07608.1-3"/>
    <property type="match status" value="1"/>
</dbReference>
<evidence type="ECO:0000256" key="4">
    <source>
        <dbReference type="ARBA" id="ARBA00022630"/>
    </source>
</evidence>
<dbReference type="GO" id="GO:0016705">
    <property type="term" value="F:oxidoreductase activity, acting on paired donors, with incorporation or reduction of molecular oxygen"/>
    <property type="evidence" value="ECO:0007669"/>
    <property type="project" value="InterPro"/>
</dbReference>
<evidence type="ECO:0000256" key="1">
    <source>
        <dbReference type="ARBA" id="ARBA00001974"/>
    </source>
</evidence>
<evidence type="ECO:0000256" key="5">
    <source>
        <dbReference type="ARBA" id="ARBA00022827"/>
    </source>
</evidence>
<dbReference type="GO" id="GO:0006744">
    <property type="term" value="P:ubiquinone biosynthetic process"/>
    <property type="evidence" value="ECO:0007669"/>
    <property type="project" value="UniProtKB-UniPathway"/>
</dbReference>